<gene>
    <name evidence="3" type="ORF">DBRI00130_LOCUS8245</name>
    <name evidence="4" type="ORF">DBRI00130_LOCUS8246</name>
</gene>
<dbReference type="AlphaFoldDB" id="A0A6V2CME2"/>
<feature type="region of interest" description="Disordered" evidence="1">
    <location>
        <begin position="112"/>
        <end position="133"/>
    </location>
</feature>
<dbReference type="EMBL" id="HBNS01010207">
    <property type="protein sequence ID" value="CAE4594501.1"/>
    <property type="molecule type" value="Transcribed_RNA"/>
</dbReference>
<feature type="chain" id="PRO_5036192543" evidence="2">
    <location>
        <begin position="23"/>
        <end position="362"/>
    </location>
</feature>
<sequence length="362" mass="40195">MLRGSTIIIALLCVATVVGGSGATQQLVNVTDNVTGAEHVNSTGTMNGTNFTTNQTIQNATYQNEQNVTVNKTGAEHVNSTGTINGTNFTTNHTHQNAVHQNVSNQNEHNVTTNKNDTEHVNSTKTKNETNSTTNHFHQNATYQHEEENSCAYTQPLADQQLEFYFDIIINVSSICDDISRANFTSDFSSALCEYHNEVLKYSCPDSDAEYLDCILTEIDDPCETNETHDGGRKLRHTRTTYFGTYSRTRYYAYGLCGRGCPTTPFPYTNAIRQLRTGQPLLVKILRRRGFKKVKDVKVLQAKKTTKCASPFATSESCEKTPYGMQVSVANNPGYLRAKPSTNNTVKNNRKNSMKGRKPGLT</sequence>
<protein>
    <submittedName>
        <fullName evidence="3">Uncharacterized protein</fullName>
    </submittedName>
</protein>
<feature type="compositionally biased region" description="Basic residues" evidence="1">
    <location>
        <begin position="348"/>
        <end position="362"/>
    </location>
</feature>
<evidence type="ECO:0000256" key="1">
    <source>
        <dbReference type="SAM" id="MobiDB-lite"/>
    </source>
</evidence>
<accession>A0A6V2CME2</accession>
<keyword evidence="2" id="KW-0732">Signal</keyword>
<organism evidence="3">
    <name type="scientific">Ditylum brightwellii</name>
    <dbReference type="NCBI Taxonomy" id="49249"/>
    <lineage>
        <taxon>Eukaryota</taxon>
        <taxon>Sar</taxon>
        <taxon>Stramenopiles</taxon>
        <taxon>Ochrophyta</taxon>
        <taxon>Bacillariophyta</taxon>
        <taxon>Mediophyceae</taxon>
        <taxon>Lithodesmiophycidae</taxon>
        <taxon>Lithodesmiales</taxon>
        <taxon>Lithodesmiaceae</taxon>
        <taxon>Ditylum</taxon>
    </lineage>
</organism>
<evidence type="ECO:0000313" key="3">
    <source>
        <dbReference type="EMBL" id="CAE4594501.1"/>
    </source>
</evidence>
<proteinExistence type="predicted"/>
<evidence type="ECO:0000313" key="4">
    <source>
        <dbReference type="EMBL" id="CAE4594502.1"/>
    </source>
</evidence>
<feature type="compositionally biased region" description="Basic and acidic residues" evidence="1">
    <location>
        <begin position="116"/>
        <end position="128"/>
    </location>
</feature>
<feature type="signal peptide" evidence="2">
    <location>
        <begin position="1"/>
        <end position="22"/>
    </location>
</feature>
<dbReference type="EMBL" id="HBNS01010208">
    <property type="protein sequence ID" value="CAE4594502.1"/>
    <property type="molecule type" value="Transcribed_RNA"/>
</dbReference>
<feature type="region of interest" description="Disordered" evidence="1">
    <location>
        <begin position="334"/>
        <end position="362"/>
    </location>
</feature>
<evidence type="ECO:0000256" key="2">
    <source>
        <dbReference type="SAM" id="SignalP"/>
    </source>
</evidence>
<name>A0A6V2CME2_9STRA</name>
<reference evidence="3" key="1">
    <citation type="submission" date="2021-01" db="EMBL/GenBank/DDBJ databases">
        <authorList>
            <person name="Corre E."/>
            <person name="Pelletier E."/>
            <person name="Niang G."/>
            <person name="Scheremetjew M."/>
            <person name="Finn R."/>
            <person name="Kale V."/>
            <person name="Holt S."/>
            <person name="Cochrane G."/>
            <person name="Meng A."/>
            <person name="Brown T."/>
            <person name="Cohen L."/>
        </authorList>
    </citation>
    <scope>NUCLEOTIDE SEQUENCE</scope>
    <source>
        <strain evidence="3">GSO104</strain>
    </source>
</reference>